<dbReference type="Proteomes" id="UP000076874">
    <property type="component" value="Unassembled WGS sequence"/>
</dbReference>
<dbReference type="OrthoDB" id="4846517at2759"/>
<comment type="caution">
    <text evidence="2">The sequence shown here is derived from an EMBL/GenBank/DDBJ whole genome shotgun (WGS) entry which is preliminary data.</text>
</comment>
<feature type="region of interest" description="Disordered" evidence="1">
    <location>
        <begin position="197"/>
        <end position="224"/>
    </location>
</feature>
<evidence type="ECO:0000313" key="2">
    <source>
        <dbReference type="EMBL" id="OAA58596.1"/>
    </source>
</evidence>
<dbReference type="EMBL" id="AZHD01000012">
    <property type="protein sequence ID" value="OAA58596.1"/>
    <property type="molecule type" value="Genomic_DNA"/>
</dbReference>
<dbReference type="AlphaFoldDB" id="A0A167RHC1"/>
<name>A0A167RHC1_9HYPO</name>
<protein>
    <submittedName>
        <fullName evidence="2">Uncharacterized protein</fullName>
    </submittedName>
</protein>
<evidence type="ECO:0000256" key="1">
    <source>
        <dbReference type="SAM" id="MobiDB-lite"/>
    </source>
</evidence>
<feature type="region of interest" description="Disordered" evidence="1">
    <location>
        <begin position="320"/>
        <end position="405"/>
    </location>
</feature>
<sequence>MDGPSKATGDVKTLIQALFAEAEGRSLHALLARHGRERLFVPPLLWDHRQPALLQCRFLPRARPAPLLPPSPPIPEELWAPSLPHEETWFAQDLHETADASLANSLLDSRYLVDEYGGYSGCFVGYASKIAPGVIYLAEHIIRSRREMLIKQCFPITRENSRLFSLACRRFTPPKTMPDPYVAAVLIATAQSQRRWWKHQDEDREEEEQIERGKKEQTGAGPNKPEWVVNLEAAQMHQDNPDPGGRGRTQSGEEYFPVVVVVQGAEHVSVFTTDVTAAFLAKLDEPGKPPALGASLDIHQQHVSFRPYKTFAGRFAGAVRDTRHRHQSHKQDAGESGLRRDDKGDSSSPFCSRQRYASADGEVVDSAGPGETDMKRKQSSGADWCKGRCKRQPEPHYSEKKARGE</sequence>
<keyword evidence="3" id="KW-1185">Reference proteome</keyword>
<gene>
    <name evidence="2" type="ORF">SPI_06669</name>
</gene>
<feature type="compositionally biased region" description="Basic and acidic residues" evidence="1">
    <location>
        <begin position="391"/>
        <end position="405"/>
    </location>
</feature>
<feature type="compositionally biased region" description="Basic and acidic residues" evidence="1">
    <location>
        <begin position="329"/>
        <end position="345"/>
    </location>
</feature>
<reference evidence="2 3" key="1">
    <citation type="journal article" date="2016" name="Genome Biol. Evol.">
        <title>Divergent and convergent evolution of fungal pathogenicity.</title>
        <authorList>
            <person name="Shang Y."/>
            <person name="Xiao G."/>
            <person name="Zheng P."/>
            <person name="Cen K."/>
            <person name="Zhan S."/>
            <person name="Wang C."/>
        </authorList>
    </citation>
    <scope>NUCLEOTIDE SEQUENCE [LARGE SCALE GENOMIC DNA]</scope>
    <source>
        <strain evidence="2 3">RCEF 264</strain>
    </source>
</reference>
<accession>A0A167RHC1</accession>
<proteinExistence type="predicted"/>
<organism evidence="2 3">
    <name type="scientific">Niveomyces insectorum RCEF 264</name>
    <dbReference type="NCBI Taxonomy" id="1081102"/>
    <lineage>
        <taxon>Eukaryota</taxon>
        <taxon>Fungi</taxon>
        <taxon>Dikarya</taxon>
        <taxon>Ascomycota</taxon>
        <taxon>Pezizomycotina</taxon>
        <taxon>Sordariomycetes</taxon>
        <taxon>Hypocreomycetidae</taxon>
        <taxon>Hypocreales</taxon>
        <taxon>Cordycipitaceae</taxon>
        <taxon>Niveomyces</taxon>
    </lineage>
</organism>
<evidence type="ECO:0000313" key="3">
    <source>
        <dbReference type="Proteomes" id="UP000076874"/>
    </source>
</evidence>